<keyword evidence="2" id="KW-0472">Membrane</keyword>
<evidence type="ECO:0000313" key="3">
    <source>
        <dbReference type="EMBL" id="MCK8490968.1"/>
    </source>
</evidence>
<sequence length="336" mass="36319">MPIRQPLQTPDSAEDSITKSSRFMVTPDPIAEKSDSNELSLTTPLDKPVLTVSHSELTFAKTAPGHPKYLVLTISQQNTNTPVTLTTDAPDHFQLASDSHPNFAPSLTLVPSAKGTYVHVRYVAKSLGTHQGQLFIEAPYDKGTLPLKGSSSGILPAIGSSDNRRAKVSPAGGISSTLLAGLLVGVGGLTLGGYYFRCTLFPSLCSENVTNQRVLDNDRPQASQTSSDNGLVAVPAQPTEEKKTEKRLAVPARKKSIVVDEQTNQTSLPNPVDNQRTTPPTDGVANKSERIRTEPKQETSQRSTVRPQKPPVTTPAEEESELEQELNQKPPRQQNK</sequence>
<evidence type="ECO:0000313" key="4">
    <source>
        <dbReference type="Proteomes" id="UP001202180"/>
    </source>
</evidence>
<dbReference type="RefSeq" id="WP_248475806.1">
    <property type="nucleotide sequence ID" value="NZ_JALPRF010000001.1"/>
</dbReference>
<keyword evidence="4" id="KW-1185">Reference proteome</keyword>
<comment type="caution">
    <text evidence="3">The sequence shown here is derived from an EMBL/GenBank/DDBJ whole genome shotgun (WGS) entry which is preliminary data.</text>
</comment>
<accession>A0ABT0HFP1</accession>
<feature type="compositionally biased region" description="Polar residues" evidence="1">
    <location>
        <begin position="218"/>
        <end position="229"/>
    </location>
</feature>
<keyword evidence="2" id="KW-1133">Transmembrane helix</keyword>
<keyword evidence="2" id="KW-0812">Transmembrane</keyword>
<evidence type="ECO:0000256" key="1">
    <source>
        <dbReference type="SAM" id="MobiDB-lite"/>
    </source>
</evidence>
<proteinExistence type="predicted"/>
<feature type="region of interest" description="Disordered" evidence="1">
    <location>
        <begin position="218"/>
        <end position="336"/>
    </location>
</feature>
<feature type="compositionally biased region" description="Basic and acidic residues" evidence="1">
    <location>
        <begin position="287"/>
        <end position="299"/>
    </location>
</feature>
<feature type="compositionally biased region" description="Basic and acidic residues" evidence="1">
    <location>
        <begin position="239"/>
        <end position="248"/>
    </location>
</feature>
<dbReference type="EMBL" id="JALPRF010000001">
    <property type="protein sequence ID" value="MCK8490968.1"/>
    <property type="molecule type" value="Genomic_DNA"/>
</dbReference>
<organism evidence="3 4">
    <name type="scientific">Spirosoma liriopis</name>
    <dbReference type="NCBI Taxonomy" id="2937440"/>
    <lineage>
        <taxon>Bacteria</taxon>
        <taxon>Pseudomonadati</taxon>
        <taxon>Bacteroidota</taxon>
        <taxon>Cytophagia</taxon>
        <taxon>Cytophagales</taxon>
        <taxon>Cytophagaceae</taxon>
        <taxon>Spirosoma</taxon>
    </lineage>
</organism>
<evidence type="ECO:0000256" key="2">
    <source>
        <dbReference type="SAM" id="Phobius"/>
    </source>
</evidence>
<gene>
    <name evidence="3" type="ORF">M0L20_03835</name>
</gene>
<reference evidence="3 4" key="1">
    <citation type="submission" date="2022-04" db="EMBL/GenBank/DDBJ databases">
        <title>Spirosoma sp. strain RP8 genome sequencing and assembly.</title>
        <authorList>
            <person name="Jung Y."/>
        </authorList>
    </citation>
    <scope>NUCLEOTIDE SEQUENCE [LARGE SCALE GENOMIC DNA]</scope>
    <source>
        <strain evidence="3 4">RP8</strain>
    </source>
</reference>
<dbReference type="Proteomes" id="UP001202180">
    <property type="component" value="Unassembled WGS sequence"/>
</dbReference>
<name>A0ABT0HFP1_9BACT</name>
<protein>
    <submittedName>
        <fullName evidence="3">Uncharacterized protein</fullName>
    </submittedName>
</protein>
<feature type="compositionally biased region" description="Polar residues" evidence="1">
    <location>
        <begin position="261"/>
        <end position="280"/>
    </location>
</feature>
<feature type="transmembrane region" description="Helical" evidence="2">
    <location>
        <begin position="174"/>
        <end position="196"/>
    </location>
</feature>